<organism evidence="1 2">
    <name type="scientific">Nephila pilipes</name>
    <name type="common">Giant wood spider</name>
    <name type="synonym">Nephila maculata</name>
    <dbReference type="NCBI Taxonomy" id="299642"/>
    <lineage>
        <taxon>Eukaryota</taxon>
        <taxon>Metazoa</taxon>
        <taxon>Ecdysozoa</taxon>
        <taxon>Arthropoda</taxon>
        <taxon>Chelicerata</taxon>
        <taxon>Arachnida</taxon>
        <taxon>Araneae</taxon>
        <taxon>Araneomorphae</taxon>
        <taxon>Entelegynae</taxon>
        <taxon>Araneoidea</taxon>
        <taxon>Nephilidae</taxon>
        <taxon>Nephila</taxon>
    </lineage>
</organism>
<protein>
    <submittedName>
        <fullName evidence="1">Retrovirus-related Pol polyprotein from transposon opus</fullName>
    </submittedName>
</protein>
<evidence type="ECO:0000313" key="1">
    <source>
        <dbReference type="EMBL" id="GFS88896.1"/>
    </source>
</evidence>
<keyword evidence="2" id="KW-1185">Reference proteome</keyword>
<reference evidence="1" key="1">
    <citation type="submission" date="2020-08" db="EMBL/GenBank/DDBJ databases">
        <title>Multicomponent nature underlies the extraordinary mechanical properties of spider dragline silk.</title>
        <authorList>
            <person name="Kono N."/>
            <person name="Nakamura H."/>
            <person name="Mori M."/>
            <person name="Yoshida Y."/>
            <person name="Ohtoshi R."/>
            <person name="Malay A.D."/>
            <person name="Moran D.A.P."/>
            <person name="Tomita M."/>
            <person name="Numata K."/>
            <person name="Arakawa K."/>
        </authorList>
    </citation>
    <scope>NUCLEOTIDE SEQUENCE</scope>
</reference>
<dbReference type="EMBL" id="BMAW01004442">
    <property type="protein sequence ID" value="GFS88896.1"/>
    <property type="molecule type" value="Genomic_DNA"/>
</dbReference>
<dbReference type="Proteomes" id="UP000887013">
    <property type="component" value="Unassembled WGS sequence"/>
</dbReference>
<proteinExistence type="predicted"/>
<accession>A0A8X6TAB7</accession>
<name>A0A8X6TAB7_NEPPI</name>
<evidence type="ECO:0000313" key="2">
    <source>
        <dbReference type="Proteomes" id="UP000887013"/>
    </source>
</evidence>
<dbReference type="PANTHER" id="PTHR38681:SF1">
    <property type="entry name" value="RETROVIRUS-RELATED POL POLYPROTEIN FROM TRANSPOSON 412-LIKE PROTEIN"/>
    <property type="match status" value="1"/>
</dbReference>
<dbReference type="AlphaFoldDB" id="A0A8X6TAB7"/>
<sequence>MTLKRAIKAHNNIRWTEFLPTVLLGLGAVIRSDTNHSITQMMYGTNIKLPGEFFDPPTIKMDQETFVSQLQKYMEELKPVSSSSANKHQKIFVHKDLRSCSHVFVRIDRIEKALEQPYQGPYRVVESSENFFTLSLKDKNVNISIDRLKQPIYWLQTKMTNRHQVNKQMGIQIIETPTSHLIIKQFPDVIGR</sequence>
<gene>
    <name evidence="1" type="primary">pol_4433</name>
    <name evidence="1" type="ORF">NPIL_634581</name>
</gene>
<comment type="caution">
    <text evidence="1">The sequence shown here is derived from an EMBL/GenBank/DDBJ whole genome shotgun (WGS) entry which is preliminary data.</text>
</comment>
<dbReference type="OrthoDB" id="422540at2759"/>
<dbReference type="PANTHER" id="PTHR38681">
    <property type="entry name" value="RETROVIRUS-RELATED POL POLYPROTEIN FROM TRANSPOSON 412-LIKE PROTEIN-RELATED"/>
    <property type="match status" value="1"/>
</dbReference>